<comment type="similarity">
    <text evidence="1 7">Belongs to the bacterial ribosomal protein bL9 family.</text>
</comment>
<dbReference type="PANTHER" id="PTHR21368">
    <property type="entry name" value="50S RIBOSOMAL PROTEIN L9"/>
    <property type="match status" value="1"/>
</dbReference>
<evidence type="ECO:0000259" key="8">
    <source>
        <dbReference type="PROSITE" id="PS00651"/>
    </source>
</evidence>
<gene>
    <name evidence="7 9" type="primary">rplI</name>
    <name evidence="9" type="ORF">ACFOKA_03485</name>
</gene>
<comment type="caution">
    <text evidence="9">The sequence shown here is derived from an EMBL/GenBank/DDBJ whole genome shotgun (WGS) entry which is preliminary data.</text>
</comment>
<dbReference type="InterPro" id="IPR036935">
    <property type="entry name" value="Ribosomal_bL9_N_sf"/>
</dbReference>
<evidence type="ECO:0000256" key="4">
    <source>
        <dbReference type="ARBA" id="ARBA00022980"/>
    </source>
</evidence>
<keyword evidence="4 7" id="KW-0689">Ribosomal protein</keyword>
<dbReference type="InterPro" id="IPR020070">
    <property type="entry name" value="Ribosomal_bL9_N"/>
</dbReference>
<dbReference type="InterPro" id="IPR020069">
    <property type="entry name" value="Ribosomal_bL9_C"/>
</dbReference>
<evidence type="ECO:0000256" key="1">
    <source>
        <dbReference type="ARBA" id="ARBA00010605"/>
    </source>
</evidence>
<dbReference type="Pfam" id="PF03948">
    <property type="entry name" value="Ribosomal_L9_C"/>
    <property type="match status" value="1"/>
</dbReference>
<dbReference type="Gene3D" id="3.40.5.10">
    <property type="entry name" value="Ribosomal protein L9, N-terminal domain"/>
    <property type="match status" value="1"/>
</dbReference>
<keyword evidence="2 7" id="KW-0699">rRNA-binding</keyword>
<dbReference type="NCBIfam" id="TIGR00158">
    <property type="entry name" value="L9"/>
    <property type="match status" value="1"/>
</dbReference>
<dbReference type="InterPro" id="IPR009027">
    <property type="entry name" value="Ribosomal_bL9/RNase_H1_N"/>
</dbReference>
<dbReference type="InterPro" id="IPR036791">
    <property type="entry name" value="Ribosomal_bL9_C_sf"/>
</dbReference>
<dbReference type="Gene3D" id="3.10.430.100">
    <property type="entry name" value="Ribosomal protein L9, C-terminal domain"/>
    <property type="match status" value="1"/>
</dbReference>
<evidence type="ECO:0000256" key="3">
    <source>
        <dbReference type="ARBA" id="ARBA00022884"/>
    </source>
</evidence>
<keyword evidence="10" id="KW-1185">Reference proteome</keyword>
<evidence type="ECO:0000313" key="9">
    <source>
        <dbReference type="EMBL" id="MFC3050963.1"/>
    </source>
</evidence>
<dbReference type="SUPFAM" id="SSF55653">
    <property type="entry name" value="Ribosomal protein L9 C-domain"/>
    <property type="match status" value="1"/>
</dbReference>
<organism evidence="9 10">
    <name type="scientific">Kordiimonas pumila</name>
    <dbReference type="NCBI Taxonomy" id="2161677"/>
    <lineage>
        <taxon>Bacteria</taxon>
        <taxon>Pseudomonadati</taxon>
        <taxon>Pseudomonadota</taxon>
        <taxon>Alphaproteobacteria</taxon>
        <taxon>Kordiimonadales</taxon>
        <taxon>Kordiimonadaceae</taxon>
        <taxon>Kordiimonas</taxon>
    </lineage>
</organism>
<reference evidence="10" key="1">
    <citation type="journal article" date="2019" name="Int. J. Syst. Evol. Microbiol.">
        <title>The Global Catalogue of Microorganisms (GCM) 10K type strain sequencing project: providing services to taxonomists for standard genome sequencing and annotation.</title>
        <authorList>
            <consortium name="The Broad Institute Genomics Platform"/>
            <consortium name="The Broad Institute Genome Sequencing Center for Infectious Disease"/>
            <person name="Wu L."/>
            <person name="Ma J."/>
        </authorList>
    </citation>
    <scope>NUCLEOTIDE SEQUENCE [LARGE SCALE GENOMIC DNA]</scope>
    <source>
        <strain evidence="10">KCTC 62164</strain>
    </source>
</reference>
<dbReference type="SUPFAM" id="SSF55658">
    <property type="entry name" value="L9 N-domain-like"/>
    <property type="match status" value="1"/>
</dbReference>
<name>A0ABV7D1C4_9PROT</name>
<dbReference type="Pfam" id="PF01281">
    <property type="entry name" value="Ribosomal_L9_N"/>
    <property type="match status" value="1"/>
</dbReference>
<evidence type="ECO:0000313" key="10">
    <source>
        <dbReference type="Proteomes" id="UP001595444"/>
    </source>
</evidence>
<evidence type="ECO:0000256" key="7">
    <source>
        <dbReference type="HAMAP-Rule" id="MF_00503"/>
    </source>
</evidence>
<accession>A0ABV7D1C4</accession>
<dbReference type="InterPro" id="IPR000244">
    <property type="entry name" value="Ribosomal_bL9"/>
</dbReference>
<dbReference type="Proteomes" id="UP001595444">
    <property type="component" value="Unassembled WGS sequence"/>
</dbReference>
<keyword evidence="3 7" id="KW-0694">RNA-binding</keyword>
<sequence length="201" mass="21993">MEVILLERVEKLGQMGAVVKVKDGFARNYLLPQKKALRATASNKAAFEAQRAYLETENLKRKDEASAVAAQMTDIKVIMVRAAGESGQLYGSVTSRDIADAVTEAGVKIARSLVVMDRAIKTIGLHDVVIRLHPEVAQTVVVNIARSVDEAETQFKTGSAVVADDRFESDFESTFDQDDDLEDEVLDASEAEASEEEKSEE</sequence>
<evidence type="ECO:0000256" key="2">
    <source>
        <dbReference type="ARBA" id="ARBA00022730"/>
    </source>
</evidence>
<feature type="domain" description="Ribosomal protein L9" evidence="8">
    <location>
        <begin position="13"/>
        <end position="40"/>
    </location>
</feature>
<protein>
    <recommendedName>
        <fullName evidence="6 7">Large ribosomal subunit protein bL9</fullName>
    </recommendedName>
</protein>
<keyword evidence="5 7" id="KW-0687">Ribonucleoprotein</keyword>
<evidence type="ECO:0000256" key="6">
    <source>
        <dbReference type="ARBA" id="ARBA00035292"/>
    </source>
</evidence>
<dbReference type="GO" id="GO:0005840">
    <property type="term" value="C:ribosome"/>
    <property type="evidence" value="ECO:0007669"/>
    <property type="project" value="UniProtKB-KW"/>
</dbReference>
<dbReference type="InterPro" id="IPR020594">
    <property type="entry name" value="Ribosomal_bL9_bac/chp"/>
</dbReference>
<dbReference type="HAMAP" id="MF_00503">
    <property type="entry name" value="Ribosomal_bL9"/>
    <property type="match status" value="1"/>
</dbReference>
<proteinExistence type="inferred from homology"/>
<dbReference type="EMBL" id="JBHRSL010000002">
    <property type="protein sequence ID" value="MFC3050963.1"/>
    <property type="molecule type" value="Genomic_DNA"/>
</dbReference>
<comment type="function">
    <text evidence="7">Binds to the 23S rRNA.</text>
</comment>
<dbReference type="RefSeq" id="WP_194212272.1">
    <property type="nucleotide sequence ID" value="NZ_CP061205.1"/>
</dbReference>
<dbReference type="PROSITE" id="PS00651">
    <property type="entry name" value="RIBOSOMAL_L9"/>
    <property type="match status" value="1"/>
</dbReference>
<evidence type="ECO:0000256" key="5">
    <source>
        <dbReference type="ARBA" id="ARBA00023274"/>
    </source>
</evidence>